<dbReference type="Pfam" id="PF08795">
    <property type="entry name" value="DUF1796"/>
    <property type="match status" value="1"/>
</dbReference>
<evidence type="ECO:0000313" key="1">
    <source>
        <dbReference type="EMBL" id="CAD2221969.1"/>
    </source>
</evidence>
<reference evidence="1 2" key="1">
    <citation type="submission" date="2020-08" db="EMBL/GenBank/DDBJ databases">
        <authorList>
            <person name="Newling K."/>
            <person name="Davey J."/>
            <person name="Forrester S."/>
        </authorList>
    </citation>
    <scope>NUCLEOTIDE SEQUENCE [LARGE SCALE GENOMIC DNA]</scope>
    <source>
        <strain evidence="2">Crithidia deanei Carvalho (ATCC PRA-265)</strain>
    </source>
</reference>
<dbReference type="EMBL" id="LR877167">
    <property type="protein sequence ID" value="CAD2221969.1"/>
    <property type="molecule type" value="Genomic_DNA"/>
</dbReference>
<protein>
    <submittedName>
        <fullName evidence="1">Papain-like cysteine peptidase (DUF1796), putative</fullName>
    </submittedName>
</protein>
<accession>A0A7G2CRH3</accession>
<dbReference type="Proteomes" id="UP000515908">
    <property type="component" value="Chromosome 23"/>
</dbReference>
<dbReference type="AlphaFoldDB" id="A0A7G2CRH3"/>
<sequence>MPVTFLRTVTARDPREELALASQLEECIASRNPWLDFRVVFMVHDQGLRAPSVELASLSQRMSLWALSYDLTAGDSLFDKCSKAYTSVLMHTVDDVNWPLSPVNVARDPLHLSYLYANAEKRVLYADDTVRYGDVSFDDLTAAQFPWRQHDNLALIDGVASVGGTCTGVGSTWMKGAPPSEVEGDAGPSCYYCGNCSFHLAGKPVATNRPFTDEEDETIIVHLYKILTGGDKVEEVEKLAHQMNRGAFEIICRIQYLTAASTKITDDMNPLHPSSL</sequence>
<evidence type="ECO:0000313" key="2">
    <source>
        <dbReference type="Proteomes" id="UP000515908"/>
    </source>
</evidence>
<name>A0A7G2CRH3_9TRYP</name>
<dbReference type="InterPro" id="IPR014903">
    <property type="entry name" value="DUF1796"/>
</dbReference>
<organism evidence="1 2">
    <name type="scientific">Angomonas deanei</name>
    <dbReference type="NCBI Taxonomy" id="59799"/>
    <lineage>
        <taxon>Eukaryota</taxon>
        <taxon>Discoba</taxon>
        <taxon>Euglenozoa</taxon>
        <taxon>Kinetoplastea</taxon>
        <taxon>Metakinetoplastina</taxon>
        <taxon>Trypanosomatida</taxon>
        <taxon>Trypanosomatidae</taxon>
        <taxon>Strigomonadinae</taxon>
        <taxon>Angomonas</taxon>
    </lineage>
</organism>
<gene>
    <name evidence="1" type="ORF">ADEAN_000950800</name>
</gene>
<keyword evidence="2" id="KW-1185">Reference proteome</keyword>
<proteinExistence type="predicted"/>
<dbReference type="VEuPathDB" id="TriTrypDB:ADEAN_000950800"/>